<feature type="domain" description="PAS" evidence="1">
    <location>
        <begin position="273"/>
        <end position="343"/>
    </location>
</feature>
<dbReference type="InterPro" id="IPR001633">
    <property type="entry name" value="EAL_dom"/>
</dbReference>
<feature type="domain" description="PAC" evidence="2">
    <location>
        <begin position="346"/>
        <end position="398"/>
    </location>
</feature>
<dbReference type="eggNOG" id="COG5001">
    <property type="taxonomic scope" value="Bacteria"/>
</dbReference>
<evidence type="ECO:0000259" key="4">
    <source>
        <dbReference type="PROSITE" id="PS50887"/>
    </source>
</evidence>
<dbReference type="PANTHER" id="PTHR44757:SF2">
    <property type="entry name" value="BIOFILM ARCHITECTURE MAINTENANCE PROTEIN MBAA"/>
    <property type="match status" value="1"/>
</dbReference>
<dbReference type="Pfam" id="PF13426">
    <property type="entry name" value="PAS_9"/>
    <property type="match status" value="2"/>
</dbReference>
<dbReference type="RefSeq" id="WP_013840874.1">
    <property type="nucleotide sequence ID" value="NC_015589.1"/>
</dbReference>
<sequence length="949" mass="109380">MKKETRFNHRQNRYELIFNHSRDIILILQSDGRIVDANRSAVDAYGFSYEELVNKTIFDLRQPDADSLVKEQMQEASKEHLLFEATHRRKDGSSFPVEVSSQAFRFDSDNFLLSIIRDISDRIEVEKKLRLAQKQLNSMIEFLPDATFAIDKERKVIAWNRAMETMTGVKKEDMIGKGDFAYSLPFYNEARPMLIDFIFSDTFDQFDCTYDLKRTNDSLYTQSFVENFFPGQDIYLWAKATPLYDENHQVIGAIESIRDITERKRVEDAIKDSRDFYLSIFNELPTLAWHADRRGRYIDLNKSWLDFTGRTLQEEQNYGWMENIHPDDVGNVSIAYRHALKDRRPFKLEYRLRRYDRKYRWIIHSGRPYSGIKGEFAGYIGVCYDITELKSTKEQVLKLSTAVEQGPSIVIITNTAGEIEYVNPKFTEITGYHYDEVIGKNPRILKSGKVPLEEYKKLWKVISAGQEWRGEFLNKKKSGELYWEYASISSIRDSTDKITHYLAVKEDITERKKTGEKISFLAFNDTLTGLPNRTKFTEILANRLEATGSSINTISVLFIDLDMFKRVNDTLGHGAGDKLLVDVGKRLTAIVDNQGIVSRMGGDEFTVLLELPHNEALKEIVEKILHGFRKPWIIDDLEFYFTASIGVATYPGDGEDAETLLKRADTAMYWAKERGKNNYQFYTSTIQDRSLRKVRLENHLHHALEQQELILYYQPQVHIESKEIIAVETLLRWIHPTMGLISPEEFIPLAEEAGLIIPIEKWVLKTACTQAGIWLKKNKTLKIAVNLSARHFQQSSLIETITRTFEETKIDPTQLELEITESTAMKDPELTIKILNSLKSMGVSISVDDFGTGYSSLNYLKRFPLKKLKIDRSFISDITSDQEDEAIVSTIIVLAKSLHLEVVGEGVETKEQIAFLKRLGCSIVQGYYYSKPLPGTEIEKILSKGFLTE</sequence>
<dbReference type="InterPro" id="IPR000014">
    <property type="entry name" value="PAS"/>
</dbReference>
<dbReference type="InterPro" id="IPR001610">
    <property type="entry name" value="PAC"/>
</dbReference>
<dbReference type="InterPro" id="IPR012226">
    <property type="entry name" value="Diguanyl_cyclase/Pdiesterase"/>
</dbReference>
<dbReference type="CDD" id="cd00130">
    <property type="entry name" value="PAS"/>
    <property type="match status" value="4"/>
</dbReference>
<evidence type="ECO:0000313" key="6">
    <source>
        <dbReference type="Proteomes" id="UP000009234"/>
    </source>
</evidence>
<dbReference type="SMART" id="SM00086">
    <property type="entry name" value="PAC"/>
    <property type="match status" value="4"/>
</dbReference>
<reference evidence="6" key="1">
    <citation type="submission" date="2011-05" db="EMBL/GenBank/DDBJ databases">
        <title>Complete sequence of Desulfotomaculum ruminis DSM 2154.</title>
        <authorList>
            <person name="Lucas S."/>
            <person name="Copeland A."/>
            <person name="Lapidus A."/>
            <person name="Cheng J.-F."/>
            <person name="Goodwin L."/>
            <person name="Pitluck S."/>
            <person name="Lu M."/>
            <person name="Detter J.C."/>
            <person name="Han C."/>
            <person name="Tapia R."/>
            <person name="Land M."/>
            <person name="Hauser L."/>
            <person name="Kyrpides N."/>
            <person name="Ivanova N."/>
            <person name="Mikhailova N."/>
            <person name="Pagani I."/>
            <person name="Stams A.J.M."/>
            <person name="Plugge C.M."/>
            <person name="Muyzer G."/>
            <person name="Kuever J."/>
            <person name="Parshina S.N."/>
            <person name="Ivanova A.E."/>
            <person name="Nazina T.N."/>
            <person name="Brambilla E."/>
            <person name="Spring S."/>
            <person name="Klenk H.-P."/>
            <person name="Woyke T."/>
        </authorList>
    </citation>
    <scope>NUCLEOTIDE SEQUENCE [LARGE SCALE GENOMIC DNA]</scope>
    <source>
        <strain evidence="6">ATCC 23193 / DSM 2154 / NCIB 8452 / DL</strain>
    </source>
</reference>
<dbReference type="InterPro" id="IPR035965">
    <property type="entry name" value="PAS-like_dom_sf"/>
</dbReference>
<feature type="domain" description="PAS" evidence="1">
    <location>
        <begin position="10"/>
        <end position="80"/>
    </location>
</feature>
<evidence type="ECO:0000259" key="1">
    <source>
        <dbReference type="PROSITE" id="PS50112"/>
    </source>
</evidence>
<dbReference type="NCBIfam" id="TIGR00254">
    <property type="entry name" value="GGDEF"/>
    <property type="match status" value="1"/>
</dbReference>
<dbReference type="SMART" id="SM00091">
    <property type="entry name" value="PAS"/>
    <property type="match status" value="4"/>
</dbReference>
<dbReference type="Pfam" id="PF00563">
    <property type="entry name" value="EAL"/>
    <property type="match status" value="1"/>
</dbReference>
<dbReference type="SMART" id="SM00052">
    <property type="entry name" value="EAL"/>
    <property type="match status" value="1"/>
</dbReference>
<dbReference type="FunFam" id="3.20.20.450:FF:000001">
    <property type="entry name" value="Cyclic di-GMP phosphodiesterase yahA"/>
    <property type="match status" value="1"/>
</dbReference>
<dbReference type="EMBL" id="CP002780">
    <property type="protein sequence ID" value="AEG59101.1"/>
    <property type="molecule type" value="Genomic_DNA"/>
</dbReference>
<dbReference type="Pfam" id="PF00990">
    <property type="entry name" value="GGDEF"/>
    <property type="match status" value="1"/>
</dbReference>
<proteinExistence type="predicted"/>
<evidence type="ECO:0000259" key="2">
    <source>
        <dbReference type="PROSITE" id="PS50113"/>
    </source>
</evidence>
<dbReference type="InterPro" id="IPR052155">
    <property type="entry name" value="Biofilm_reg_signaling"/>
</dbReference>
<dbReference type="STRING" id="696281.Desru_0822"/>
<dbReference type="InterPro" id="IPR029787">
    <property type="entry name" value="Nucleotide_cyclase"/>
</dbReference>
<dbReference type="Proteomes" id="UP000009234">
    <property type="component" value="Chromosome"/>
</dbReference>
<dbReference type="SUPFAM" id="SSF141868">
    <property type="entry name" value="EAL domain-like"/>
    <property type="match status" value="1"/>
</dbReference>
<dbReference type="HOGENOM" id="CLU_000445_41_0_9"/>
<dbReference type="InterPro" id="IPR013767">
    <property type="entry name" value="PAS_fold"/>
</dbReference>
<dbReference type="KEGG" id="dru:Desru_0822"/>
<dbReference type="PROSITE" id="PS50113">
    <property type="entry name" value="PAC"/>
    <property type="match status" value="4"/>
</dbReference>
<dbReference type="Gene3D" id="3.30.70.270">
    <property type="match status" value="1"/>
</dbReference>
<feature type="domain" description="PAS" evidence="1">
    <location>
        <begin position="132"/>
        <end position="177"/>
    </location>
</feature>
<feature type="domain" description="PAC" evidence="2">
    <location>
        <begin position="81"/>
        <end position="131"/>
    </location>
</feature>
<dbReference type="InterPro" id="IPR013655">
    <property type="entry name" value="PAS_fold_3"/>
</dbReference>
<feature type="domain" description="PAS" evidence="1">
    <location>
        <begin position="395"/>
        <end position="441"/>
    </location>
</feature>
<dbReference type="Gene3D" id="3.20.20.450">
    <property type="entry name" value="EAL domain"/>
    <property type="match status" value="1"/>
</dbReference>
<protein>
    <submittedName>
        <fullName evidence="5">Diguanylate cyclase</fullName>
    </submittedName>
</protein>
<feature type="domain" description="PAC" evidence="2">
    <location>
        <begin position="466"/>
        <end position="520"/>
    </location>
</feature>
<dbReference type="GO" id="GO:0006355">
    <property type="term" value="P:regulation of DNA-templated transcription"/>
    <property type="evidence" value="ECO:0007669"/>
    <property type="project" value="InterPro"/>
</dbReference>
<dbReference type="InterPro" id="IPR043128">
    <property type="entry name" value="Rev_trsase/Diguanyl_cyclase"/>
</dbReference>
<gene>
    <name evidence="5" type="ordered locus">Desru_0822</name>
</gene>
<dbReference type="FunFam" id="3.30.70.270:FF:000001">
    <property type="entry name" value="Diguanylate cyclase domain protein"/>
    <property type="match status" value="1"/>
</dbReference>
<dbReference type="NCBIfam" id="TIGR00229">
    <property type="entry name" value="sensory_box"/>
    <property type="match status" value="4"/>
</dbReference>
<dbReference type="Pfam" id="PF08447">
    <property type="entry name" value="PAS_3"/>
    <property type="match status" value="1"/>
</dbReference>
<dbReference type="PANTHER" id="PTHR44757">
    <property type="entry name" value="DIGUANYLATE CYCLASE DGCP"/>
    <property type="match status" value="1"/>
</dbReference>
<dbReference type="CDD" id="cd01948">
    <property type="entry name" value="EAL"/>
    <property type="match status" value="1"/>
</dbReference>
<dbReference type="Gene3D" id="3.30.450.20">
    <property type="entry name" value="PAS domain"/>
    <property type="match status" value="4"/>
</dbReference>
<reference evidence="5 6" key="2">
    <citation type="journal article" date="2012" name="Stand. Genomic Sci.">
        <title>Complete genome sequence of the sulfate-reducing firmicute Desulfotomaculum ruminis type strain (DL(T)).</title>
        <authorList>
            <person name="Spring S."/>
            <person name="Visser M."/>
            <person name="Lu M."/>
            <person name="Copeland A."/>
            <person name="Lapidus A."/>
            <person name="Lucas S."/>
            <person name="Cheng J.F."/>
            <person name="Han C."/>
            <person name="Tapia R."/>
            <person name="Goodwin L.A."/>
            <person name="Pitluck S."/>
            <person name="Ivanova N."/>
            <person name="Land M."/>
            <person name="Hauser L."/>
            <person name="Larimer F."/>
            <person name="Rohde M."/>
            <person name="Goker M."/>
            <person name="Detter J.C."/>
            <person name="Kyrpides N.C."/>
            <person name="Woyke T."/>
            <person name="Schaap P.J."/>
            <person name="Plugge C.M."/>
            <person name="Muyzer G."/>
            <person name="Kuever J."/>
            <person name="Pereira I.A."/>
            <person name="Parshina S.N."/>
            <person name="Bernier-Latmani R."/>
            <person name="Stams A.J."/>
            <person name="Klenk H.P."/>
        </authorList>
    </citation>
    <scope>NUCLEOTIDE SEQUENCE [LARGE SCALE GENOMIC DNA]</scope>
    <source>
        <strain evidence="6">ATCC 23193 / DSM 2154 / NCIB 8452 / DL</strain>
    </source>
</reference>
<organism evidence="5 6">
    <name type="scientific">Desulforamulus ruminis (strain ATCC 23193 / DSM 2154 / NCIMB 8452 / DL)</name>
    <name type="common">Desulfotomaculum ruminis</name>
    <dbReference type="NCBI Taxonomy" id="696281"/>
    <lineage>
        <taxon>Bacteria</taxon>
        <taxon>Bacillati</taxon>
        <taxon>Bacillota</taxon>
        <taxon>Clostridia</taxon>
        <taxon>Eubacteriales</taxon>
        <taxon>Peptococcaceae</taxon>
        <taxon>Desulforamulus</taxon>
    </lineage>
</organism>
<dbReference type="InterPro" id="IPR000700">
    <property type="entry name" value="PAS-assoc_C"/>
</dbReference>
<dbReference type="PROSITE" id="PS50887">
    <property type="entry name" value="GGDEF"/>
    <property type="match status" value="1"/>
</dbReference>
<feature type="domain" description="GGDEF" evidence="4">
    <location>
        <begin position="552"/>
        <end position="684"/>
    </location>
</feature>
<name>F6DV35_DESRL</name>
<dbReference type="InterPro" id="IPR035919">
    <property type="entry name" value="EAL_sf"/>
</dbReference>
<feature type="domain" description="PAC" evidence="2">
    <location>
        <begin position="218"/>
        <end position="272"/>
    </location>
</feature>
<dbReference type="SMART" id="SM00267">
    <property type="entry name" value="GGDEF"/>
    <property type="match status" value="1"/>
</dbReference>
<evidence type="ECO:0000313" key="5">
    <source>
        <dbReference type="EMBL" id="AEG59101.1"/>
    </source>
</evidence>
<dbReference type="PIRSF" id="PIRSF005925">
    <property type="entry name" value="Dos"/>
    <property type="match status" value="1"/>
</dbReference>
<feature type="domain" description="EAL" evidence="3">
    <location>
        <begin position="693"/>
        <end position="946"/>
    </location>
</feature>
<accession>F6DV35</accession>
<dbReference type="InterPro" id="IPR000160">
    <property type="entry name" value="GGDEF_dom"/>
</dbReference>
<dbReference type="SUPFAM" id="SSF55785">
    <property type="entry name" value="PYP-like sensor domain (PAS domain)"/>
    <property type="match status" value="4"/>
</dbReference>
<dbReference type="PROSITE" id="PS50112">
    <property type="entry name" value="PAS"/>
    <property type="match status" value="4"/>
</dbReference>
<dbReference type="PROSITE" id="PS50883">
    <property type="entry name" value="EAL"/>
    <property type="match status" value="1"/>
</dbReference>
<dbReference type="SUPFAM" id="SSF55073">
    <property type="entry name" value="Nucleotide cyclase"/>
    <property type="match status" value="1"/>
</dbReference>
<dbReference type="CDD" id="cd01949">
    <property type="entry name" value="GGDEF"/>
    <property type="match status" value="1"/>
</dbReference>
<evidence type="ECO:0000259" key="3">
    <source>
        <dbReference type="PROSITE" id="PS50883"/>
    </source>
</evidence>
<keyword evidence="6" id="KW-1185">Reference proteome</keyword>
<dbReference type="Pfam" id="PF00989">
    <property type="entry name" value="PAS"/>
    <property type="match status" value="1"/>
</dbReference>
<dbReference type="AlphaFoldDB" id="F6DV35"/>